<comment type="caution">
    <text evidence="1">The sequence shown here is derived from an EMBL/GenBank/DDBJ whole genome shotgun (WGS) entry which is preliminary data.</text>
</comment>
<evidence type="ECO:0000313" key="2">
    <source>
        <dbReference type="Proteomes" id="UP000050525"/>
    </source>
</evidence>
<keyword evidence="2" id="KW-1185">Reference proteome</keyword>
<dbReference type="Proteomes" id="UP000050525">
    <property type="component" value="Unassembled WGS sequence"/>
</dbReference>
<dbReference type="EMBL" id="AKHW03006178">
    <property type="protein sequence ID" value="KYO23629.1"/>
    <property type="molecule type" value="Genomic_DNA"/>
</dbReference>
<organism evidence="1 2">
    <name type="scientific">Alligator mississippiensis</name>
    <name type="common">American alligator</name>
    <dbReference type="NCBI Taxonomy" id="8496"/>
    <lineage>
        <taxon>Eukaryota</taxon>
        <taxon>Metazoa</taxon>
        <taxon>Chordata</taxon>
        <taxon>Craniata</taxon>
        <taxon>Vertebrata</taxon>
        <taxon>Euteleostomi</taxon>
        <taxon>Archelosauria</taxon>
        <taxon>Archosauria</taxon>
        <taxon>Crocodylia</taxon>
        <taxon>Alligatoridae</taxon>
        <taxon>Alligatorinae</taxon>
        <taxon>Alligator</taxon>
    </lineage>
</organism>
<proteinExistence type="predicted"/>
<protein>
    <submittedName>
        <fullName evidence="1">Uncharacterized protein</fullName>
    </submittedName>
</protein>
<accession>A0A151MGJ3</accession>
<gene>
    <name evidence="1" type="ORF">Y1Q_0002267</name>
</gene>
<evidence type="ECO:0000313" key="1">
    <source>
        <dbReference type="EMBL" id="KYO23629.1"/>
    </source>
</evidence>
<dbReference type="AlphaFoldDB" id="A0A151MGJ3"/>
<sequence>MMLIHGETVMPSKMVMTMMTYLGTVERLTVRISLRVLQLQDPSSTSWEEAKDELKINQDQKDLLKMDQDVELNLK</sequence>
<name>A0A151MGJ3_ALLMI</name>
<reference evidence="1 2" key="1">
    <citation type="journal article" date="2012" name="Genome Biol.">
        <title>Sequencing three crocodilian genomes to illuminate the evolution of archosaurs and amniotes.</title>
        <authorList>
            <person name="St John J.A."/>
            <person name="Braun E.L."/>
            <person name="Isberg S.R."/>
            <person name="Miles L.G."/>
            <person name="Chong A.Y."/>
            <person name="Gongora J."/>
            <person name="Dalzell P."/>
            <person name="Moran C."/>
            <person name="Bed'hom B."/>
            <person name="Abzhanov A."/>
            <person name="Burgess S.C."/>
            <person name="Cooksey A.M."/>
            <person name="Castoe T.A."/>
            <person name="Crawford N.G."/>
            <person name="Densmore L.D."/>
            <person name="Drew J.C."/>
            <person name="Edwards S.V."/>
            <person name="Faircloth B.C."/>
            <person name="Fujita M.K."/>
            <person name="Greenwold M.J."/>
            <person name="Hoffmann F.G."/>
            <person name="Howard J.M."/>
            <person name="Iguchi T."/>
            <person name="Janes D.E."/>
            <person name="Khan S.Y."/>
            <person name="Kohno S."/>
            <person name="de Koning A.J."/>
            <person name="Lance S.L."/>
            <person name="McCarthy F.M."/>
            <person name="McCormack J.E."/>
            <person name="Merchant M.E."/>
            <person name="Peterson D.G."/>
            <person name="Pollock D.D."/>
            <person name="Pourmand N."/>
            <person name="Raney B.J."/>
            <person name="Roessler K.A."/>
            <person name="Sanford J.R."/>
            <person name="Sawyer R.H."/>
            <person name="Schmidt C.J."/>
            <person name="Triplett E.W."/>
            <person name="Tuberville T.D."/>
            <person name="Venegas-Anaya M."/>
            <person name="Howard J.T."/>
            <person name="Jarvis E.D."/>
            <person name="Guillette L.J.Jr."/>
            <person name="Glenn T.C."/>
            <person name="Green R.E."/>
            <person name="Ray D.A."/>
        </authorList>
    </citation>
    <scope>NUCLEOTIDE SEQUENCE [LARGE SCALE GENOMIC DNA]</scope>
    <source>
        <strain evidence="1">KSC_2009_1</strain>
    </source>
</reference>